<protein>
    <submittedName>
        <fullName evidence="1">Uncharacterized protein</fullName>
    </submittedName>
</protein>
<name>A0AAD7CGZ4_MYCRO</name>
<comment type="caution">
    <text evidence="1">The sequence shown here is derived from an EMBL/GenBank/DDBJ whole genome shotgun (WGS) entry which is preliminary data.</text>
</comment>
<proteinExistence type="predicted"/>
<dbReference type="EMBL" id="JARKIE010000382">
    <property type="protein sequence ID" value="KAJ7648419.1"/>
    <property type="molecule type" value="Genomic_DNA"/>
</dbReference>
<dbReference type="Proteomes" id="UP001221757">
    <property type="component" value="Unassembled WGS sequence"/>
</dbReference>
<evidence type="ECO:0000313" key="2">
    <source>
        <dbReference type="Proteomes" id="UP001221757"/>
    </source>
</evidence>
<organism evidence="1 2">
    <name type="scientific">Mycena rosella</name>
    <name type="common">Pink bonnet</name>
    <name type="synonym">Agaricus rosellus</name>
    <dbReference type="NCBI Taxonomy" id="1033263"/>
    <lineage>
        <taxon>Eukaryota</taxon>
        <taxon>Fungi</taxon>
        <taxon>Dikarya</taxon>
        <taxon>Basidiomycota</taxon>
        <taxon>Agaricomycotina</taxon>
        <taxon>Agaricomycetes</taxon>
        <taxon>Agaricomycetidae</taxon>
        <taxon>Agaricales</taxon>
        <taxon>Marasmiineae</taxon>
        <taxon>Mycenaceae</taxon>
        <taxon>Mycena</taxon>
    </lineage>
</organism>
<dbReference type="AlphaFoldDB" id="A0AAD7CGZ4"/>
<gene>
    <name evidence="1" type="ORF">B0H17DRAFT_959047</name>
</gene>
<keyword evidence="2" id="KW-1185">Reference proteome</keyword>
<reference evidence="1" key="1">
    <citation type="submission" date="2023-03" db="EMBL/GenBank/DDBJ databases">
        <title>Massive genome expansion in bonnet fungi (Mycena s.s.) driven by repeated elements and novel gene families across ecological guilds.</title>
        <authorList>
            <consortium name="Lawrence Berkeley National Laboratory"/>
            <person name="Harder C.B."/>
            <person name="Miyauchi S."/>
            <person name="Viragh M."/>
            <person name="Kuo A."/>
            <person name="Thoen E."/>
            <person name="Andreopoulos B."/>
            <person name="Lu D."/>
            <person name="Skrede I."/>
            <person name="Drula E."/>
            <person name="Henrissat B."/>
            <person name="Morin E."/>
            <person name="Kohler A."/>
            <person name="Barry K."/>
            <person name="LaButti K."/>
            <person name="Morin E."/>
            <person name="Salamov A."/>
            <person name="Lipzen A."/>
            <person name="Mereny Z."/>
            <person name="Hegedus B."/>
            <person name="Baldrian P."/>
            <person name="Stursova M."/>
            <person name="Weitz H."/>
            <person name="Taylor A."/>
            <person name="Grigoriev I.V."/>
            <person name="Nagy L.G."/>
            <person name="Martin F."/>
            <person name="Kauserud H."/>
        </authorList>
    </citation>
    <scope>NUCLEOTIDE SEQUENCE</scope>
    <source>
        <strain evidence="1">CBHHK067</strain>
    </source>
</reference>
<sequence>MGRQPTDDDVYDYGLFLLDKLLKESGRSLKDWPAMPLSQRDWDAEIVNPFIAEQLDYNQAEELAERQTAQLNPSGSRPSIKSLTQSITAAVRYTSSMVPVALGRPSSTKPPAIIFEARAMLSSALRHPGSQLS</sequence>
<evidence type="ECO:0000313" key="1">
    <source>
        <dbReference type="EMBL" id="KAJ7648419.1"/>
    </source>
</evidence>
<accession>A0AAD7CGZ4</accession>